<feature type="transmembrane region" description="Helical" evidence="6">
    <location>
        <begin position="21"/>
        <end position="46"/>
    </location>
</feature>
<keyword evidence="5 6" id="KW-0472">Membrane</keyword>
<organism evidence="7">
    <name type="scientific">Palpitomonas bilix</name>
    <dbReference type="NCBI Taxonomy" id="652834"/>
    <lineage>
        <taxon>Eukaryota</taxon>
        <taxon>Eukaryota incertae sedis</taxon>
    </lineage>
</organism>
<dbReference type="GO" id="GO:0012505">
    <property type="term" value="C:endomembrane system"/>
    <property type="evidence" value="ECO:0007669"/>
    <property type="project" value="UniProtKB-SubCell"/>
</dbReference>
<dbReference type="GO" id="GO:0005384">
    <property type="term" value="F:manganese ion transmembrane transporter activity"/>
    <property type="evidence" value="ECO:0007669"/>
    <property type="project" value="InterPro"/>
</dbReference>
<feature type="transmembrane region" description="Helical" evidence="6">
    <location>
        <begin position="58"/>
        <end position="77"/>
    </location>
</feature>
<proteinExistence type="inferred from homology"/>
<evidence type="ECO:0000256" key="3">
    <source>
        <dbReference type="ARBA" id="ARBA00022692"/>
    </source>
</evidence>
<keyword evidence="3 6" id="KW-0812">Transmembrane</keyword>
<name>A0A7S3DGQ3_9EUKA</name>
<dbReference type="EMBL" id="HBIB01030072">
    <property type="protein sequence ID" value="CAE0257267.1"/>
    <property type="molecule type" value="Transcribed_RNA"/>
</dbReference>
<comment type="similarity">
    <text evidence="2">Belongs to the CCC1 family.</text>
</comment>
<dbReference type="InterPro" id="IPR008217">
    <property type="entry name" value="Ccc1_fam"/>
</dbReference>
<evidence type="ECO:0000313" key="7">
    <source>
        <dbReference type="EMBL" id="CAE0257267.1"/>
    </source>
</evidence>
<dbReference type="AlphaFoldDB" id="A0A7S3DGQ3"/>
<keyword evidence="4 6" id="KW-1133">Transmembrane helix</keyword>
<evidence type="ECO:0000256" key="2">
    <source>
        <dbReference type="ARBA" id="ARBA00007049"/>
    </source>
</evidence>
<dbReference type="GO" id="GO:0030026">
    <property type="term" value="P:intracellular manganese ion homeostasis"/>
    <property type="evidence" value="ECO:0007669"/>
    <property type="project" value="InterPro"/>
</dbReference>
<evidence type="ECO:0000256" key="4">
    <source>
        <dbReference type="ARBA" id="ARBA00022989"/>
    </source>
</evidence>
<dbReference type="Pfam" id="PF01988">
    <property type="entry name" value="VIT1"/>
    <property type="match status" value="1"/>
</dbReference>
<gene>
    <name evidence="7" type="ORF">PBIL07802_LOCUS19526</name>
</gene>
<reference evidence="7" key="1">
    <citation type="submission" date="2021-01" db="EMBL/GenBank/DDBJ databases">
        <authorList>
            <person name="Corre E."/>
            <person name="Pelletier E."/>
            <person name="Niang G."/>
            <person name="Scheremetjew M."/>
            <person name="Finn R."/>
            <person name="Kale V."/>
            <person name="Holt S."/>
            <person name="Cochrane G."/>
            <person name="Meng A."/>
            <person name="Brown T."/>
            <person name="Cohen L."/>
        </authorList>
    </citation>
    <scope>NUCLEOTIDE SEQUENCE</scope>
    <source>
        <strain evidence="7">NIES-2562</strain>
    </source>
</reference>
<sequence>MMVEELGIMPPDDADSPIKNGLVTFGSFVAFGIVPLAAYLVVHAIIHSDPAYVASFNWAFLAACIITALSLFGMGALKGRISGTSWWKSGFHILVNGALAAGSAYLIGWGVEYAVESTLNVTTSC</sequence>
<feature type="transmembrane region" description="Helical" evidence="6">
    <location>
        <begin position="89"/>
        <end position="111"/>
    </location>
</feature>
<accession>A0A7S3DGQ3</accession>
<evidence type="ECO:0000256" key="5">
    <source>
        <dbReference type="ARBA" id="ARBA00023136"/>
    </source>
</evidence>
<comment type="subcellular location">
    <subcellularLocation>
        <location evidence="1">Endomembrane system</location>
        <topology evidence="1">Multi-pass membrane protein</topology>
    </subcellularLocation>
</comment>
<evidence type="ECO:0000256" key="6">
    <source>
        <dbReference type="SAM" id="Phobius"/>
    </source>
</evidence>
<dbReference type="PANTHER" id="PTHR31851">
    <property type="entry name" value="FE(2+)/MN(2+) TRANSPORTER PCL1"/>
    <property type="match status" value="1"/>
</dbReference>
<protein>
    <submittedName>
        <fullName evidence="7">Uncharacterized protein</fullName>
    </submittedName>
</protein>
<evidence type="ECO:0000256" key="1">
    <source>
        <dbReference type="ARBA" id="ARBA00004127"/>
    </source>
</evidence>